<dbReference type="Gene3D" id="3.40.390.10">
    <property type="entry name" value="Collagenase (Catalytic Domain)"/>
    <property type="match status" value="1"/>
</dbReference>
<dbReference type="GO" id="GO:0008270">
    <property type="term" value="F:zinc ion binding"/>
    <property type="evidence" value="ECO:0007669"/>
    <property type="project" value="InterPro"/>
</dbReference>
<evidence type="ECO:0000313" key="8">
    <source>
        <dbReference type="WBParaSite" id="HPBE_0000582601-mRNA-1"/>
    </source>
</evidence>
<dbReference type="GO" id="GO:0004222">
    <property type="term" value="F:metalloendopeptidase activity"/>
    <property type="evidence" value="ECO:0007669"/>
    <property type="project" value="InterPro"/>
</dbReference>
<reference evidence="8" key="2">
    <citation type="submission" date="2019-09" db="UniProtKB">
        <authorList>
            <consortium name="WormBaseParasite"/>
        </authorList>
    </citation>
    <scope>IDENTIFICATION</scope>
</reference>
<name>A0A3P7XK34_HELPZ</name>
<dbReference type="InterPro" id="IPR024079">
    <property type="entry name" value="MetalloPept_cat_dom_sf"/>
</dbReference>
<protein>
    <submittedName>
        <fullName evidence="8">GalKase_gal_bdg domain-containing protein</fullName>
    </submittedName>
</protein>
<dbReference type="Pfam" id="PF00413">
    <property type="entry name" value="Peptidase_M10"/>
    <property type="match status" value="1"/>
</dbReference>
<dbReference type="InterPro" id="IPR001818">
    <property type="entry name" value="Pept_M10_metallopeptidase"/>
</dbReference>
<proteinExistence type="predicted"/>
<keyword evidence="7" id="KW-1185">Reference proteome</keyword>
<keyword evidence="2" id="KW-0479">Metal-binding</keyword>
<sequence length="161" mass="17331">MDNVAALPGYSPDVGDASNDNSVSTWLIEASRQQEPLNGRASCPRAQKAFDNVGGMVAHSGYPPKGVLHLDADEMWSFDGSDGVDLRYVSRDTIAEKMVDLPQLHANGNPVCLPLRLIPYALAKVVAGSAERSFECGMVNACHAMAEWKPSSHAENGERFS</sequence>
<evidence type="ECO:0000256" key="3">
    <source>
        <dbReference type="ARBA" id="ARBA00022801"/>
    </source>
</evidence>
<dbReference type="GO" id="GO:0031012">
    <property type="term" value="C:extracellular matrix"/>
    <property type="evidence" value="ECO:0007669"/>
    <property type="project" value="InterPro"/>
</dbReference>
<keyword evidence="4" id="KW-0862">Zinc</keyword>
<gene>
    <name evidence="6" type="ORF">HPBE_LOCUS5827</name>
</gene>
<evidence type="ECO:0000256" key="4">
    <source>
        <dbReference type="ARBA" id="ARBA00022833"/>
    </source>
</evidence>
<dbReference type="GO" id="GO:0006508">
    <property type="term" value="P:proteolysis"/>
    <property type="evidence" value="ECO:0007669"/>
    <property type="project" value="UniProtKB-KW"/>
</dbReference>
<dbReference type="OrthoDB" id="406838at2759"/>
<dbReference type="WBParaSite" id="HPBE_0000582601-mRNA-1">
    <property type="protein sequence ID" value="HPBE_0000582601-mRNA-1"/>
    <property type="gene ID" value="HPBE_0000582601"/>
</dbReference>
<accession>A0A3P7XK34</accession>
<evidence type="ECO:0000313" key="7">
    <source>
        <dbReference type="Proteomes" id="UP000050761"/>
    </source>
</evidence>
<feature type="domain" description="Peptidase M10 metallopeptidase" evidence="5">
    <location>
        <begin position="47"/>
        <end position="90"/>
    </location>
</feature>
<dbReference type="EMBL" id="UZAH01025548">
    <property type="protein sequence ID" value="VDO65959.1"/>
    <property type="molecule type" value="Genomic_DNA"/>
</dbReference>
<dbReference type="AlphaFoldDB" id="A0A3P7XK34"/>
<reference evidence="6 7" key="1">
    <citation type="submission" date="2018-11" db="EMBL/GenBank/DDBJ databases">
        <authorList>
            <consortium name="Pathogen Informatics"/>
        </authorList>
    </citation>
    <scope>NUCLEOTIDE SEQUENCE [LARGE SCALE GENOMIC DNA]</scope>
</reference>
<evidence type="ECO:0000313" key="6">
    <source>
        <dbReference type="EMBL" id="VDO65959.1"/>
    </source>
</evidence>
<evidence type="ECO:0000256" key="2">
    <source>
        <dbReference type="ARBA" id="ARBA00022723"/>
    </source>
</evidence>
<keyword evidence="1" id="KW-0645">Protease</keyword>
<keyword evidence="3" id="KW-0378">Hydrolase</keyword>
<evidence type="ECO:0000256" key="1">
    <source>
        <dbReference type="ARBA" id="ARBA00022670"/>
    </source>
</evidence>
<dbReference type="Proteomes" id="UP000050761">
    <property type="component" value="Unassembled WGS sequence"/>
</dbReference>
<evidence type="ECO:0000259" key="5">
    <source>
        <dbReference type="Pfam" id="PF00413"/>
    </source>
</evidence>
<organism evidence="6">
    <name type="scientific">Heligmosomoides polygyrus</name>
    <name type="common">Parasitic roundworm</name>
    <dbReference type="NCBI Taxonomy" id="6339"/>
    <lineage>
        <taxon>Eukaryota</taxon>
        <taxon>Metazoa</taxon>
        <taxon>Ecdysozoa</taxon>
        <taxon>Nematoda</taxon>
        <taxon>Chromadorea</taxon>
        <taxon>Rhabditida</taxon>
        <taxon>Rhabditina</taxon>
        <taxon>Rhabditomorpha</taxon>
        <taxon>Strongyloidea</taxon>
        <taxon>Heligmosomidae</taxon>
        <taxon>Heligmosomoides</taxon>
    </lineage>
</organism>